<evidence type="ECO:0000256" key="10">
    <source>
        <dbReference type="ARBA" id="ARBA00042858"/>
    </source>
</evidence>
<dbReference type="InterPro" id="IPR008271">
    <property type="entry name" value="Ser/Thr_kinase_AS"/>
</dbReference>
<keyword evidence="2" id="KW-0723">Serine/threonine-protein kinase</keyword>
<evidence type="ECO:0000256" key="2">
    <source>
        <dbReference type="ARBA" id="ARBA00022527"/>
    </source>
</evidence>
<keyword evidence="3" id="KW-0808">Transferase</keyword>
<dbReference type="GO" id="GO:0005524">
    <property type="term" value="F:ATP binding"/>
    <property type="evidence" value="ECO:0007669"/>
    <property type="project" value="UniProtKB-KW"/>
</dbReference>
<dbReference type="AlphaFoldDB" id="A0AA36NCD0"/>
<keyword evidence="6" id="KW-0067">ATP-binding</keyword>
<dbReference type="InterPro" id="IPR050108">
    <property type="entry name" value="CDK"/>
</dbReference>
<dbReference type="PANTHER" id="PTHR24056:SF107">
    <property type="entry name" value="CYCLIN-DEPENDENT KINASE 11A-RELATED"/>
    <property type="match status" value="1"/>
</dbReference>
<comment type="similarity">
    <text evidence="1">Belongs to the protein kinase superfamily. CMGC Ser/Thr protein kinase family. CDC2/CDKX subfamily.</text>
</comment>
<keyword evidence="5" id="KW-0418">Kinase</keyword>
<dbReference type="Pfam" id="PF00069">
    <property type="entry name" value="Pkinase"/>
    <property type="match status" value="1"/>
</dbReference>
<feature type="region of interest" description="Disordered" evidence="11">
    <location>
        <begin position="322"/>
        <end position="356"/>
    </location>
</feature>
<evidence type="ECO:0000256" key="6">
    <source>
        <dbReference type="ARBA" id="ARBA00022840"/>
    </source>
</evidence>
<evidence type="ECO:0000313" key="14">
    <source>
        <dbReference type="Proteomes" id="UP001178507"/>
    </source>
</evidence>
<evidence type="ECO:0000313" key="13">
    <source>
        <dbReference type="EMBL" id="CAJ1400849.1"/>
    </source>
</evidence>
<keyword evidence="14" id="KW-1185">Reference proteome</keyword>
<dbReference type="Gene3D" id="1.10.510.10">
    <property type="entry name" value="Transferase(Phosphotransferase) domain 1"/>
    <property type="match status" value="1"/>
</dbReference>
<feature type="domain" description="Protein kinase" evidence="12">
    <location>
        <begin position="30"/>
        <end position="317"/>
    </location>
</feature>
<evidence type="ECO:0000256" key="3">
    <source>
        <dbReference type="ARBA" id="ARBA00022679"/>
    </source>
</evidence>
<dbReference type="GO" id="GO:0007346">
    <property type="term" value="P:regulation of mitotic cell cycle"/>
    <property type="evidence" value="ECO:0007669"/>
    <property type="project" value="TreeGrafter"/>
</dbReference>
<dbReference type="GO" id="GO:0004674">
    <property type="term" value="F:protein serine/threonine kinase activity"/>
    <property type="evidence" value="ECO:0007669"/>
    <property type="project" value="UniProtKB-KW"/>
</dbReference>
<comment type="subunit">
    <text evidence="7">May form a complex composed of at least the catalytic subunit CRK2 and a cyclin.</text>
</comment>
<dbReference type="Proteomes" id="UP001178507">
    <property type="component" value="Unassembled WGS sequence"/>
</dbReference>
<dbReference type="GO" id="GO:0010556">
    <property type="term" value="P:regulation of macromolecule biosynthetic process"/>
    <property type="evidence" value="ECO:0007669"/>
    <property type="project" value="UniProtKB-ARBA"/>
</dbReference>
<evidence type="ECO:0000256" key="9">
    <source>
        <dbReference type="ARBA" id="ARBA00041902"/>
    </source>
</evidence>
<dbReference type="Gene3D" id="3.30.200.20">
    <property type="entry name" value="Phosphorylase Kinase, domain 1"/>
    <property type="match status" value="1"/>
</dbReference>
<dbReference type="EMBL" id="CAUJNA010003388">
    <property type="protein sequence ID" value="CAJ1400849.1"/>
    <property type="molecule type" value="Genomic_DNA"/>
</dbReference>
<dbReference type="InterPro" id="IPR011009">
    <property type="entry name" value="Kinase-like_dom_sf"/>
</dbReference>
<evidence type="ECO:0000256" key="11">
    <source>
        <dbReference type="SAM" id="MobiDB-lite"/>
    </source>
</evidence>
<dbReference type="InterPro" id="IPR000719">
    <property type="entry name" value="Prot_kinase_dom"/>
</dbReference>
<dbReference type="PROSITE" id="PS50011">
    <property type="entry name" value="PROTEIN_KINASE_DOM"/>
    <property type="match status" value="1"/>
</dbReference>
<dbReference type="SUPFAM" id="SSF56112">
    <property type="entry name" value="Protein kinase-like (PK-like)"/>
    <property type="match status" value="1"/>
</dbReference>
<protein>
    <recommendedName>
        <fullName evidence="8">Cyclin-dependent kinase 2 homolog</fullName>
    </recommendedName>
    <alternativeName>
        <fullName evidence="9">Cell division control protein 2 homolog</fullName>
    </alternativeName>
    <alternativeName>
        <fullName evidence="10">cdc2-related kinase 2</fullName>
    </alternativeName>
</protein>
<evidence type="ECO:0000256" key="4">
    <source>
        <dbReference type="ARBA" id="ARBA00022741"/>
    </source>
</evidence>
<evidence type="ECO:0000256" key="1">
    <source>
        <dbReference type="ARBA" id="ARBA00006485"/>
    </source>
</evidence>
<name>A0AA36NCD0_9DINO</name>
<dbReference type="FunFam" id="1.10.510.10:FF:000624">
    <property type="entry name" value="Mitogen-activated protein kinase"/>
    <property type="match status" value="1"/>
</dbReference>
<dbReference type="FunFam" id="3.30.200.20:FF:000172">
    <property type="entry name" value="cyclin-dependent kinase G-2 isoform X1"/>
    <property type="match status" value="1"/>
</dbReference>
<comment type="caution">
    <text evidence="13">The sequence shown here is derived from an EMBL/GenBank/DDBJ whole genome shotgun (WGS) entry which is preliminary data.</text>
</comment>
<dbReference type="PROSITE" id="PS00108">
    <property type="entry name" value="PROTEIN_KINASE_ST"/>
    <property type="match status" value="1"/>
</dbReference>
<organism evidence="13 14">
    <name type="scientific">Effrenium voratum</name>
    <dbReference type="NCBI Taxonomy" id="2562239"/>
    <lineage>
        <taxon>Eukaryota</taxon>
        <taxon>Sar</taxon>
        <taxon>Alveolata</taxon>
        <taxon>Dinophyceae</taxon>
        <taxon>Suessiales</taxon>
        <taxon>Symbiodiniaceae</taxon>
        <taxon>Effrenium</taxon>
    </lineage>
</organism>
<evidence type="ECO:0000256" key="7">
    <source>
        <dbReference type="ARBA" id="ARBA00038543"/>
    </source>
</evidence>
<keyword evidence="4" id="KW-0547">Nucleotide-binding</keyword>
<dbReference type="PANTHER" id="PTHR24056">
    <property type="entry name" value="CELL DIVISION PROTEIN KINASE"/>
    <property type="match status" value="1"/>
</dbReference>
<accession>A0AA36NCD0</accession>
<evidence type="ECO:0000256" key="5">
    <source>
        <dbReference type="ARBA" id="ARBA00022777"/>
    </source>
</evidence>
<evidence type="ECO:0000256" key="8">
    <source>
        <dbReference type="ARBA" id="ARBA00039612"/>
    </source>
</evidence>
<evidence type="ECO:0000259" key="12">
    <source>
        <dbReference type="PROSITE" id="PS50011"/>
    </source>
</evidence>
<dbReference type="GO" id="GO:0005634">
    <property type="term" value="C:nucleus"/>
    <property type="evidence" value="ECO:0007669"/>
    <property type="project" value="TreeGrafter"/>
</dbReference>
<dbReference type="SMART" id="SM00220">
    <property type="entry name" value="S_TKc"/>
    <property type="match status" value="1"/>
</dbReference>
<proteinExistence type="inferred from homology"/>
<gene>
    <name evidence="13" type="ORF">EVOR1521_LOCUS24099</name>
</gene>
<sequence>MAWPAKRPRSGGFDGEGLGPLSRCRSVQRYRKLNRIDEGTYGVVYRACDVETGEVVALKQLKLAAVKSEDGFPVASLREMSLLLEARHPNIVRCHEVVVGNTLQHVFMVMEYIEHELKLLVAQLAFGVADVKCLLRQLLTGLQFLHKNWIMHRDLKTSNILLDRSGVLKICDFGLARHFGEPLRPYTQRVQSLWYRAPELLLGLRTYTNLIDIWSGGCVFAELLLGRPVFEGKAEVHQLGLIFGLTGRPSEDSWPGCTGLANWKLTEGLKESWPSWRGLFPADGVLSDLGLDLLQLLLECCPERRLAADAALEHAYFEEAPQAQEPGMLPTFKESNSEGRRHQPALPEPGFVDPGG</sequence>
<dbReference type="GO" id="GO:0080090">
    <property type="term" value="P:regulation of primary metabolic process"/>
    <property type="evidence" value="ECO:0007669"/>
    <property type="project" value="UniProtKB-ARBA"/>
</dbReference>
<reference evidence="13" key="1">
    <citation type="submission" date="2023-08" db="EMBL/GenBank/DDBJ databases">
        <authorList>
            <person name="Chen Y."/>
            <person name="Shah S."/>
            <person name="Dougan E. K."/>
            <person name="Thang M."/>
            <person name="Chan C."/>
        </authorList>
    </citation>
    <scope>NUCLEOTIDE SEQUENCE</scope>
</reference>